<dbReference type="Gene3D" id="1.10.10.10">
    <property type="entry name" value="Winged helix-like DNA-binding domain superfamily/Winged helix DNA-binding domain"/>
    <property type="match status" value="1"/>
</dbReference>
<dbReference type="SUPFAM" id="SSF55781">
    <property type="entry name" value="GAF domain-like"/>
    <property type="match status" value="1"/>
</dbReference>
<dbReference type="Pfam" id="PF09339">
    <property type="entry name" value="HTH_IclR"/>
    <property type="match status" value="1"/>
</dbReference>
<dbReference type="SMART" id="SM00346">
    <property type="entry name" value="HTH_ICLR"/>
    <property type="match status" value="1"/>
</dbReference>
<dbReference type="InterPro" id="IPR036390">
    <property type="entry name" value="WH_DNA-bd_sf"/>
</dbReference>
<dbReference type="InterPro" id="IPR029016">
    <property type="entry name" value="GAF-like_dom_sf"/>
</dbReference>
<evidence type="ECO:0000259" key="5">
    <source>
        <dbReference type="PROSITE" id="PS51078"/>
    </source>
</evidence>
<dbReference type="GO" id="GO:0003700">
    <property type="term" value="F:DNA-binding transcription factor activity"/>
    <property type="evidence" value="ECO:0007669"/>
    <property type="project" value="TreeGrafter"/>
</dbReference>
<organism evidence="6">
    <name type="scientific">Gymnodinialimonas phycosphaerae</name>
    <dbReference type="NCBI Taxonomy" id="2841589"/>
    <lineage>
        <taxon>Bacteria</taxon>
        <taxon>Pseudomonadati</taxon>
        <taxon>Pseudomonadota</taxon>
        <taxon>Alphaproteobacteria</taxon>
        <taxon>Rhodobacterales</taxon>
        <taxon>Paracoccaceae</taxon>
        <taxon>Gymnodinialimonas</taxon>
    </lineage>
</organism>
<dbReference type="GO" id="GO:0045892">
    <property type="term" value="P:negative regulation of DNA-templated transcription"/>
    <property type="evidence" value="ECO:0007669"/>
    <property type="project" value="TreeGrafter"/>
</dbReference>
<evidence type="ECO:0000256" key="3">
    <source>
        <dbReference type="ARBA" id="ARBA00023163"/>
    </source>
</evidence>
<gene>
    <name evidence="6" type="ORF">KUL25_03495</name>
</gene>
<evidence type="ECO:0000256" key="2">
    <source>
        <dbReference type="ARBA" id="ARBA00023125"/>
    </source>
</evidence>
<dbReference type="RefSeq" id="WP_257891665.1">
    <property type="nucleotide sequence ID" value="NZ_JAIMBW010000001.1"/>
</dbReference>
<dbReference type="InterPro" id="IPR005471">
    <property type="entry name" value="Tscrpt_reg_IclR_N"/>
</dbReference>
<dbReference type="EMBL" id="CP078073">
    <property type="protein sequence ID" value="QXL88596.1"/>
    <property type="molecule type" value="Genomic_DNA"/>
</dbReference>
<evidence type="ECO:0000256" key="1">
    <source>
        <dbReference type="ARBA" id="ARBA00023015"/>
    </source>
</evidence>
<dbReference type="PROSITE" id="PS51078">
    <property type="entry name" value="ICLR_ED"/>
    <property type="match status" value="1"/>
</dbReference>
<keyword evidence="2" id="KW-0238">DNA-binding</keyword>
<dbReference type="Pfam" id="PF01614">
    <property type="entry name" value="IclR_C"/>
    <property type="match status" value="1"/>
</dbReference>
<proteinExistence type="predicted"/>
<dbReference type="PROSITE" id="PS51077">
    <property type="entry name" value="HTH_ICLR"/>
    <property type="match status" value="1"/>
</dbReference>
<evidence type="ECO:0000313" key="7">
    <source>
        <dbReference type="Proteomes" id="UP000693972"/>
    </source>
</evidence>
<dbReference type="EMBL" id="JAIMBW010000001">
    <property type="protein sequence ID" value="MBY4891824.1"/>
    <property type="molecule type" value="Genomic_DNA"/>
</dbReference>
<accession>A0A975YGR3</accession>
<dbReference type="Proteomes" id="UP000693972">
    <property type="component" value="Unassembled WGS sequence"/>
</dbReference>
<reference evidence="6 7" key="1">
    <citation type="submission" date="2021-07" db="EMBL/GenBank/DDBJ databases">
        <title>Karlodiniumbacter phycospheric gen. nov., sp. nov., a phycosphere bacterium isolated from karlodinium veneficum.</title>
        <authorList>
            <person name="Peng Y."/>
            <person name="Jiang L."/>
            <person name="Lee J."/>
        </authorList>
    </citation>
    <scope>NUCLEOTIDE SEQUENCE</scope>
    <source>
        <strain evidence="6 7">N5</strain>
    </source>
</reference>
<keyword evidence="7" id="KW-1185">Reference proteome</keyword>
<dbReference type="InterPro" id="IPR014757">
    <property type="entry name" value="Tscrpt_reg_IclR_C"/>
</dbReference>
<dbReference type="PANTHER" id="PTHR30136">
    <property type="entry name" value="HELIX-TURN-HELIX TRANSCRIPTIONAL REGULATOR, ICLR FAMILY"/>
    <property type="match status" value="1"/>
</dbReference>
<dbReference type="InterPro" id="IPR050707">
    <property type="entry name" value="HTH_MetabolicPath_Reg"/>
</dbReference>
<dbReference type="InterPro" id="IPR036388">
    <property type="entry name" value="WH-like_DNA-bd_sf"/>
</dbReference>
<dbReference type="PANTHER" id="PTHR30136:SF24">
    <property type="entry name" value="HTH-TYPE TRANSCRIPTIONAL REPRESSOR ALLR"/>
    <property type="match status" value="1"/>
</dbReference>
<name>A0A975YGR3_9RHOB</name>
<feature type="domain" description="HTH iclR-type" evidence="4">
    <location>
        <begin position="3"/>
        <end position="64"/>
    </location>
</feature>
<dbReference type="AlphaFoldDB" id="A0A975YGR3"/>
<evidence type="ECO:0000313" key="6">
    <source>
        <dbReference type="EMBL" id="QXL88596.1"/>
    </source>
</evidence>
<keyword evidence="3" id="KW-0804">Transcription</keyword>
<sequence>MSAGSGERLLSILDLFTEDHLEWTPQDMMEVLGFSRPTLYRYLKVLKETGFLAPVHGAAYGLGPRFVEMDFLARQSDPLVTFGQDHLKYLSAQFPGTAFLVRWYGERSLCVASVSRDAMARTSYPRGRPMPLLGGAASKAILAFLPRRQRKILAQRPDANRIATSEAEVQEVFRTIRQDGFVVAHGEVTPGIVGSAAPVFDAGENPIASLCVSMEEADYSGIDHAALHSALRAATKSISAAMADTQQPLAQKSVGEFT</sequence>
<protein>
    <submittedName>
        <fullName evidence="6">IclR family transcriptional regulator</fullName>
    </submittedName>
</protein>
<dbReference type="SUPFAM" id="SSF46785">
    <property type="entry name" value="Winged helix' DNA-binding domain"/>
    <property type="match status" value="1"/>
</dbReference>
<keyword evidence="1" id="KW-0805">Transcription regulation</keyword>
<evidence type="ECO:0000259" key="4">
    <source>
        <dbReference type="PROSITE" id="PS51077"/>
    </source>
</evidence>
<dbReference type="GO" id="GO:0003677">
    <property type="term" value="F:DNA binding"/>
    <property type="evidence" value="ECO:0007669"/>
    <property type="project" value="UniProtKB-KW"/>
</dbReference>
<dbReference type="Gene3D" id="3.30.450.40">
    <property type="match status" value="1"/>
</dbReference>
<feature type="domain" description="IclR-ED" evidence="5">
    <location>
        <begin position="65"/>
        <end position="244"/>
    </location>
</feature>